<protein>
    <submittedName>
        <fullName evidence="1">Uncharacterized protein</fullName>
    </submittedName>
</protein>
<evidence type="ECO:0000313" key="1">
    <source>
        <dbReference type="EMBL" id="KAF7270624.1"/>
    </source>
</evidence>
<dbReference type="EMBL" id="JAACXV010014075">
    <property type="protein sequence ID" value="KAF7270624.1"/>
    <property type="molecule type" value="Genomic_DNA"/>
</dbReference>
<dbReference type="AlphaFoldDB" id="A0A834HYS5"/>
<proteinExistence type="predicted"/>
<keyword evidence="2" id="KW-1185">Reference proteome</keyword>
<reference evidence="1" key="1">
    <citation type="submission" date="2020-08" db="EMBL/GenBank/DDBJ databases">
        <title>Genome sequencing and assembly of the red palm weevil Rhynchophorus ferrugineus.</title>
        <authorList>
            <person name="Dias G.B."/>
            <person name="Bergman C.M."/>
            <person name="Manee M."/>
        </authorList>
    </citation>
    <scope>NUCLEOTIDE SEQUENCE</scope>
    <source>
        <strain evidence="1">AA-2017</strain>
        <tissue evidence="1">Whole larva</tissue>
    </source>
</reference>
<name>A0A834HYS5_RHYFE</name>
<gene>
    <name evidence="1" type="ORF">GWI33_016420</name>
</gene>
<sequence>MIILRKVRSVDTSKFLIHNPVVFSRPVWRAKGIESNFTEQEVNKLEPWNKLQLKRHVVDERRYVNQESIRGKYHDPFVCAYVREN</sequence>
<dbReference type="Proteomes" id="UP000625711">
    <property type="component" value="Unassembled WGS sequence"/>
</dbReference>
<organism evidence="1 2">
    <name type="scientific">Rhynchophorus ferrugineus</name>
    <name type="common">Red palm weevil</name>
    <name type="synonym">Curculio ferrugineus</name>
    <dbReference type="NCBI Taxonomy" id="354439"/>
    <lineage>
        <taxon>Eukaryota</taxon>
        <taxon>Metazoa</taxon>
        <taxon>Ecdysozoa</taxon>
        <taxon>Arthropoda</taxon>
        <taxon>Hexapoda</taxon>
        <taxon>Insecta</taxon>
        <taxon>Pterygota</taxon>
        <taxon>Neoptera</taxon>
        <taxon>Endopterygota</taxon>
        <taxon>Coleoptera</taxon>
        <taxon>Polyphaga</taxon>
        <taxon>Cucujiformia</taxon>
        <taxon>Curculionidae</taxon>
        <taxon>Dryophthorinae</taxon>
        <taxon>Rhynchophorus</taxon>
    </lineage>
</organism>
<comment type="caution">
    <text evidence="1">The sequence shown here is derived from an EMBL/GenBank/DDBJ whole genome shotgun (WGS) entry which is preliminary data.</text>
</comment>
<accession>A0A834HYS5</accession>
<evidence type="ECO:0000313" key="2">
    <source>
        <dbReference type="Proteomes" id="UP000625711"/>
    </source>
</evidence>